<dbReference type="RefSeq" id="WP_167226461.1">
    <property type="nucleotide sequence ID" value="NZ_JAAQPH010000012.1"/>
</dbReference>
<dbReference type="InterPro" id="IPR006059">
    <property type="entry name" value="SBP"/>
</dbReference>
<reference evidence="2" key="1">
    <citation type="submission" date="2020-03" db="EMBL/GenBank/DDBJ databases">
        <title>Genome of Pelagibius litoralis DSM 21314T.</title>
        <authorList>
            <person name="Wang G."/>
        </authorList>
    </citation>
    <scope>NUCLEOTIDE SEQUENCE</scope>
    <source>
        <strain evidence="2">DSM 21314</strain>
    </source>
</reference>
<dbReference type="Gene3D" id="3.40.190.10">
    <property type="entry name" value="Periplasmic binding protein-like II"/>
    <property type="match status" value="2"/>
</dbReference>
<name>A0A967EZ88_9PROT</name>
<proteinExistence type="predicted"/>
<dbReference type="Pfam" id="PF13416">
    <property type="entry name" value="SBP_bac_8"/>
    <property type="match status" value="1"/>
</dbReference>
<dbReference type="Proteomes" id="UP000761264">
    <property type="component" value="Unassembled WGS sequence"/>
</dbReference>
<dbReference type="AlphaFoldDB" id="A0A967EZ88"/>
<dbReference type="PANTHER" id="PTHR30222">
    <property type="entry name" value="SPERMIDINE/PUTRESCINE-BINDING PERIPLASMIC PROTEIN"/>
    <property type="match status" value="1"/>
</dbReference>
<evidence type="ECO:0000313" key="3">
    <source>
        <dbReference type="Proteomes" id="UP000761264"/>
    </source>
</evidence>
<protein>
    <submittedName>
        <fullName evidence="2">Extracellular solute-binding protein</fullName>
    </submittedName>
</protein>
<organism evidence="2 3">
    <name type="scientific">Pelagibius litoralis</name>
    <dbReference type="NCBI Taxonomy" id="374515"/>
    <lineage>
        <taxon>Bacteria</taxon>
        <taxon>Pseudomonadati</taxon>
        <taxon>Pseudomonadota</taxon>
        <taxon>Alphaproteobacteria</taxon>
        <taxon>Rhodospirillales</taxon>
        <taxon>Rhodovibrionaceae</taxon>
        <taxon>Pelagibius</taxon>
    </lineage>
</organism>
<gene>
    <name evidence="2" type="ORF">HBA54_16205</name>
</gene>
<comment type="caution">
    <text evidence="2">The sequence shown here is derived from an EMBL/GenBank/DDBJ whole genome shotgun (WGS) entry which is preliminary data.</text>
</comment>
<evidence type="ECO:0000256" key="1">
    <source>
        <dbReference type="ARBA" id="ARBA00022729"/>
    </source>
</evidence>
<evidence type="ECO:0000313" key="2">
    <source>
        <dbReference type="EMBL" id="NIA70150.1"/>
    </source>
</evidence>
<dbReference type="SUPFAM" id="SSF53850">
    <property type="entry name" value="Periplasmic binding protein-like II"/>
    <property type="match status" value="1"/>
</dbReference>
<dbReference type="EMBL" id="JAAQPH010000012">
    <property type="protein sequence ID" value="NIA70150.1"/>
    <property type="molecule type" value="Genomic_DNA"/>
</dbReference>
<accession>A0A967EZ88</accession>
<keyword evidence="1" id="KW-0732">Signal</keyword>
<sequence length="379" mass="41024">MLKLRTTNAATSLSGAVFLAGALSAGTLLGGSPVLAQDSEAPESLVVVSWGGSYARSQEEAFYKPFAEATGLRIMTENYQGGLAEIRAQVESGDIYWDVVDIGLADAEAGCNEGLLERLSLLLPPAPDGTAAVEDFLPGTLHPCAVGSAVWSTVIAVDSDRAGENQPDSLVDLFNLDDFPGRRGLRKSPKVNLEWALIADGVPPEEVYDLLATAAGINRAFAKLDTIKDEIVWWENGKEPGQLLAREAVLMTSTYSSRIFKDIAVDQKAYTLIWDHQVWDADFWAVPKGSRNKYQAVDFIRFATSTEPLAELTRWTPYGPARKSSTALVGAYAPADGVDMTSLLPTYPDNLTTALRNSTAFWAENGEALVERFNAWLAK</sequence>
<dbReference type="PANTHER" id="PTHR30222:SF2">
    <property type="entry name" value="ABC TRANSPORTER SUBSTRATE-BINDING PROTEIN"/>
    <property type="match status" value="1"/>
</dbReference>
<keyword evidence="3" id="KW-1185">Reference proteome</keyword>